<organism evidence="14 15">
    <name type="scientific">Zymoseptoria brevis</name>
    <dbReference type="NCBI Taxonomy" id="1047168"/>
    <lineage>
        <taxon>Eukaryota</taxon>
        <taxon>Fungi</taxon>
        <taxon>Dikarya</taxon>
        <taxon>Ascomycota</taxon>
        <taxon>Pezizomycotina</taxon>
        <taxon>Dothideomycetes</taxon>
        <taxon>Dothideomycetidae</taxon>
        <taxon>Mycosphaerellales</taxon>
        <taxon>Mycosphaerellaceae</taxon>
        <taxon>Zymoseptoria</taxon>
    </lineage>
</organism>
<dbReference type="OrthoDB" id="5983572at2759"/>
<feature type="compositionally biased region" description="Polar residues" evidence="11">
    <location>
        <begin position="228"/>
        <end position="252"/>
    </location>
</feature>
<evidence type="ECO:0000256" key="12">
    <source>
        <dbReference type="SAM" id="Phobius"/>
    </source>
</evidence>
<evidence type="ECO:0000256" key="7">
    <source>
        <dbReference type="ARBA" id="ARBA00022989"/>
    </source>
</evidence>
<evidence type="ECO:0000256" key="8">
    <source>
        <dbReference type="ARBA" id="ARBA00023016"/>
    </source>
</evidence>
<keyword evidence="4 10" id="KW-0728">SH3 domain</keyword>
<dbReference type="GO" id="GO:0007232">
    <property type="term" value="P:osmosensory signaling pathway via Sho1 osmosensor"/>
    <property type="evidence" value="ECO:0007669"/>
    <property type="project" value="UniProtKB-ARBA"/>
</dbReference>
<dbReference type="InterPro" id="IPR001452">
    <property type="entry name" value="SH3_domain"/>
</dbReference>
<feature type="compositionally biased region" description="Polar residues" evidence="11">
    <location>
        <begin position="171"/>
        <end position="191"/>
    </location>
</feature>
<dbReference type="Pfam" id="PF00018">
    <property type="entry name" value="SH3_1"/>
    <property type="match status" value="1"/>
</dbReference>
<feature type="compositionally biased region" description="Gly residues" evidence="11">
    <location>
        <begin position="253"/>
        <end position="262"/>
    </location>
</feature>
<feature type="transmembrane region" description="Helical" evidence="12">
    <location>
        <begin position="128"/>
        <end position="148"/>
    </location>
</feature>
<dbReference type="InterPro" id="IPR036028">
    <property type="entry name" value="SH3-like_dom_sf"/>
</dbReference>
<comment type="similarity">
    <text evidence="2">Belongs to the SHO1 family.</text>
</comment>
<sequence length="329" mass="35226">MPSPGGYHSPSLQKMEVGNGRYSGGKGFSMGNIAGDPFWLGSIGIGTSGWLIAFVSSIVADISDNYPNYSWWCLAYTLFLIIGVIYVVGSDSVFTYHVAMAALLSAGLVFTTSSVNSLIYAASPAKEAAAAGFILLSICTIVWMLYFGSQPQASHRQTLDSLALHKDRVPTSRSSRAMRQSYRPDTTLSAAQQHQQHQQQMYNSNHLAGFETASPVTGYPGGAPGVSSRASAAQFPQSLNQQSSHPTLQGTNGASGIGGTETLGGTAPETYPYRAKAIYSYEANPDDANEISFTKHEILEVSDVSGRWWQAKKENGETGIAPSNYLILL</sequence>
<dbReference type="EMBL" id="LAFY01000270">
    <property type="protein sequence ID" value="KJY01851.1"/>
    <property type="molecule type" value="Genomic_DNA"/>
</dbReference>
<dbReference type="Gene3D" id="2.30.30.40">
    <property type="entry name" value="SH3 Domains"/>
    <property type="match status" value="1"/>
</dbReference>
<evidence type="ECO:0000256" key="5">
    <source>
        <dbReference type="ARBA" id="ARBA00022475"/>
    </source>
</evidence>
<feature type="transmembrane region" description="Helical" evidence="12">
    <location>
        <begin position="94"/>
        <end position="121"/>
    </location>
</feature>
<dbReference type="Proteomes" id="UP000033647">
    <property type="component" value="Unassembled WGS sequence"/>
</dbReference>
<dbReference type="PRINTS" id="PR00452">
    <property type="entry name" value="SH3DOMAIN"/>
</dbReference>
<evidence type="ECO:0000256" key="2">
    <source>
        <dbReference type="ARBA" id="ARBA00009739"/>
    </source>
</evidence>
<comment type="caution">
    <text evidence="14">The sequence shown here is derived from an EMBL/GenBank/DDBJ whole genome shotgun (WGS) entry which is preliminary data.</text>
</comment>
<dbReference type="AlphaFoldDB" id="A0A0F4H045"/>
<keyword evidence="9 12" id="KW-0472">Membrane</keyword>
<feature type="domain" description="SH3" evidence="13">
    <location>
        <begin position="270"/>
        <end position="329"/>
    </location>
</feature>
<evidence type="ECO:0000256" key="10">
    <source>
        <dbReference type="PROSITE-ProRule" id="PRU00192"/>
    </source>
</evidence>
<accession>A0A0F4H045</accession>
<feature type="region of interest" description="Disordered" evidence="11">
    <location>
        <begin position="164"/>
        <end position="201"/>
    </location>
</feature>
<feature type="transmembrane region" description="Helical" evidence="12">
    <location>
        <begin position="69"/>
        <end position="88"/>
    </location>
</feature>
<keyword evidence="8" id="KW-0346">Stress response</keyword>
<dbReference type="SUPFAM" id="SSF50044">
    <property type="entry name" value="SH3-domain"/>
    <property type="match status" value="1"/>
</dbReference>
<feature type="region of interest" description="Disordered" evidence="11">
    <location>
        <begin position="213"/>
        <end position="268"/>
    </location>
</feature>
<name>A0A0F4H045_9PEZI</name>
<dbReference type="PROSITE" id="PS50002">
    <property type="entry name" value="SH3"/>
    <property type="match status" value="1"/>
</dbReference>
<evidence type="ECO:0000313" key="14">
    <source>
        <dbReference type="EMBL" id="KJY01851.1"/>
    </source>
</evidence>
<dbReference type="InterPro" id="IPR035522">
    <property type="entry name" value="Sho1_SH3"/>
</dbReference>
<evidence type="ECO:0000313" key="15">
    <source>
        <dbReference type="Proteomes" id="UP000033647"/>
    </source>
</evidence>
<comment type="subunit">
    <text evidence="3">Forms homooligomers.</text>
</comment>
<proteinExistence type="inferred from homology"/>
<evidence type="ECO:0000256" key="3">
    <source>
        <dbReference type="ARBA" id="ARBA00011175"/>
    </source>
</evidence>
<keyword evidence="7 12" id="KW-1133">Transmembrane helix</keyword>
<evidence type="ECO:0000256" key="11">
    <source>
        <dbReference type="SAM" id="MobiDB-lite"/>
    </source>
</evidence>
<gene>
    <name evidence="14" type="ORF">TI39_contig278g00051</name>
</gene>
<evidence type="ECO:0000256" key="1">
    <source>
        <dbReference type="ARBA" id="ARBA00004651"/>
    </source>
</evidence>
<keyword evidence="5" id="KW-1003">Cell membrane</keyword>
<dbReference type="SMART" id="SM00326">
    <property type="entry name" value="SH3"/>
    <property type="match status" value="1"/>
</dbReference>
<keyword evidence="6 12" id="KW-0812">Transmembrane</keyword>
<reference evidence="14 15" key="1">
    <citation type="submission" date="2015-03" db="EMBL/GenBank/DDBJ databases">
        <title>RNA-seq based gene annotation and comparative genomics of four Zymoseptoria species reveal species-specific pathogenicity related genes and transposable element activity.</title>
        <authorList>
            <person name="Grandaubert J."/>
            <person name="Bhattacharyya A."/>
            <person name="Stukenbrock E.H."/>
        </authorList>
    </citation>
    <scope>NUCLEOTIDE SEQUENCE [LARGE SCALE GENOMIC DNA]</scope>
    <source>
        <strain evidence="14 15">Zb18110</strain>
    </source>
</reference>
<evidence type="ECO:0000256" key="4">
    <source>
        <dbReference type="ARBA" id="ARBA00022443"/>
    </source>
</evidence>
<dbReference type="GO" id="GO:0005886">
    <property type="term" value="C:plasma membrane"/>
    <property type="evidence" value="ECO:0007669"/>
    <property type="project" value="UniProtKB-SubCell"/>
</dbReference>
<protein>
    <submittedName>
        <fullName evidence="14">High osmolarity signaling protein sho1</fullName>
    </submittedName>
</protein>
<dbReference type="STRING" id="1047168.A0A0F4H045"/>
<evidence type="ECO:0000259" key="13">
    <source>
        <dbReference type="PROSITE" id="PS50002"/>
    </source>
</evidence>
<evidence type="ECO:0000256" key="6">
    <source>
        <dbReference type="ARBA" id="ARBA00022692"/>
    </source>
</evidence>
<feature type="transmembrane region" description="Helical" evidence="12">
    <location>
        <begin position="38"/>
        <end position="62"/>
    </location>
</feature>
<comment type="subcellular location">
    <subcellularLocation>
        <location evidence="1">Cell membrane</location>
        <topology evidence="1">Multi-pass membrane protein</topology>
    </subcellularLocation>
</comment>
<evidence type="ECO:0000256" key="9">
    <source>
        <dbReference type="ARBA" id="ARBA00023136"/>
    </source>
</evidence>
<dbReference type="FunFam" id="2.30.30.40:FF:000213">
    <property type="entry name" value="High osmolarity signaling protein SHO1"/>
    <property type="match status" value="1"/>
</dbReference>
<dbReference type="CDD" id="cd11855">
    <property type="entry name" value="SH3_Sho1p"/>
    <property type="match status" value="1"/>
</dbReference>
<keyword evidence="15" id="KW-1185">Reference proteome</keyword>